<dbReference type="SUPFAM" id="SSF55729">
    <property type="entry name" value="Acyl-CoA N-acyltransferases (Nat)"/>
    <property type="match status" value="1"/>
</dbReference>
<feature type="domain" description="N-acetyltransferase" evidence="3">
    <location>
        <begin position="3"/>
        <end position="159"/>
    </location>
</feature>
<dbReference type="GO" id="GO:0016746">
    <property type="term" value="F:acyltransferase activity"/>
    <property type="evidence" value="ECO:0007669"/>
    <property type="project" value="UniProtKB-KW"/>
</dbReference>
<evidence type="ECO:0000256" key="1">
    <source>
        <dbReference type="ARBA" id="ARBA00022679"/>
    </source>
</evidence>
<protein>
    <submittedName>
        <fullName evidence="4">GNAT family N-acetyltransferase</fullName>
        <ecNumber evidence="4">2.3.1.-</ecNumber>
    </submittedName>
</protein>
<dbReference type="InterPro" id="IPR051556">
    <property type="entry name" value="N-term/lysine_N-AcTrnsfr"/>
</dbReference>
<evidence type="ECO:0000259" key="3">
    <source>
        <dbReference type="PROSITE" id="PS51186"/>
    </source>
</evidence>
<dbReference type="InterPro" id="IPR016181">
    <property type="entry name" value="Acyl_CoA_acyltransferase"/>
</dbReference>
<organism evidence="4 5">
    <name type="scientific">Microbulbifer epialgicus</name>
    <dbReference type="NCBI Taxonomy" id="393907"/>
    <lineage>
        <taxon>Bacteria</taxon>
        <taxon>Pseudomonadati</taxon>
        <taxon>Pseudomonadota</taxon>
        <taxon>Gammaproteobacteria</taxon>
        <taxon>Cellvibrionales</taxon>
        <taxon>Microbulbiferaceae</taxon>
        <taxon>Microbulbifer</taxon>
    </lineage>
</organism>
<keyword evidence="5" id="KW-1185">Reference proteome</keyword>
<name>A0ABV4P5Y5_9GAMM</name>
<dbReference type="InterPro" id="IPR000182">
    <property type="entry name" value="GNAT_dom"/>
</dbReference>
<dbReference type="EMBL" id="JBGMEK010000136">
    <property type="protein sequence ID" value="MFA0813773.1"/>
    <property type="molecule type" value="Genomic_DNA"/>
</dbReference>
<comment type="caution">
    <text evidence="4">The sequence shown here is derived from an EMBL/GenBank/DDBJ whole genome shotgun (WGS) entry which is preliminary data.</text>
</comment>
<dbReference type="RefSeq" id="WP_371841588.1">
    <property type="nucleotide sequence ID" value="NZ_JBGMEK010000136.1"/>
</dbReference>
<proteinExistence type="predicted"/>
<evidence type="ECO:0000313" key="5">
    <source>
        <dbReference type="Proteomes" id="UP001569428"/>
    </source>
</evidence>
<evidence type="ECO:0000313" key="4">
    <source>
        <dbReference type="EMBL" id="MFA0813773.1"/>
    </source>
</evidence>
<dbReference type="Gene3D" id="3.40.630.30">
    <property type="match status" value="1"/>
</dbReference>
<accession>A0ABV4P5Y5</accession>
<evidence type="ECO:0000256" key="2">
    <source>
        <dbReference type="ARBA" id="ARBA00023315"/>
    </source>
</evidence>
<dbReference type="Pfam" id="PF00583">
    <property type="entry name" value="Acetyltransf_1"/>
    <property type="match status" value="1"/>
</dbReference>
<dbReference type="PANTHER" id="PTHR42919">
    <property type="entry name" value="N-ALPHA-ACETYLTRANSFERASE"/>
    <property type="match status" value="1"/>
</dbReference>
<gene>
    <name evidence="4" type="ORF">ACCI49_23075</name>
</gene>
<dbReference type="CDD" id="cd04301">
    <property type="entry name" value="NAT_SF"/>
    <property type="match status" value="1"/>
</dbReference>
<keyword evidence="2 4" id="KW-0012">Acyltransferase</keyword>
<sequence>MKVEIRHSRKEDIPGIKDIYAQSSCYAGTLQLPYPSIDKWEKFLGDIPDNFYSIVAIQDERVVGQIGMEVCSNPRRKHASNIGMAVSEAHQKSGVGSRLLEAMLNLAINWLAIRRVELEVYTDNEQAVGLYKKYGFKVEGTAKNYAFRNGEYADVHLMAKVV</sequence>
<reference evidence="4 5" key="1">
    <citation type="submission" date="2024-08" db="EMBL/GenBank/DDBJ databases">
        <authorList>
            <person name="Ishaq N."/>
        </authorList>
    </citation>
    <scope>NUCLEOTIDE SEQUENCE [LARGE SCALE GENOMIC DNA]</scope>
    <source>
        <strain evidence="4 5">DSM 18651</strain>
    </source>
</reference>
<dbReference type="Proteomes" id="UP001569428">
    <property type="component" value="Unassembled WGS sequence"/>
</dbReference>
<keyword evidence="1 4" id="KW-0808">Transferase</keyword>
<dbReference type="PROSITE" id="PS51186">
    <property type="entry name" value="GNAT"/>
    <property type="match status" value="1"/>
</dbReference>
<dbReference type="EC" id="2.3.1.-" evidence="4"/>
<dbReference type="PANTHER" id="PTHR42919:SF8">
    <property type="entry name" value="N-ALPHA-ACETYLTRANSFERASE 50"/>
    <property type="match status" value="1"/>
</dbReference>